<dbReference type="Proteomes" id="UP001566132">
    <property type="component" value="Unassembled WGS sequence"/>
</dbReference>
<protein>
    <recommendedName>
        <fullName evidence="3">Poor Imd response upon knock-in</fullName>
    </recommendedName>
</protein>
<evidence type="ECO:0000313" key="1">
    <source>
        <dbReference type="EMBL" id="KAL1491421.1"/>
    </source>
</evidence>
<organism evidence="1 2">
    <name type="scientific">Hypothenemus hampei</name>
    <name type="common">Coffee berry borer</name>
    <dbReference type="NCBI Taxonomy" id="57062"/>
    <lineage>
        <taxon>Eukaryota</taxon>
        <taxon>Metazoa</taxon>
        <taxon>Ecdysozoa</taxon>
        <taxon>Arthropoda</taxon>
        <taxon>Hexapoda</taxon>
        <taxon>Insecta</taxon>
        <taxon>Pterygota</taxon>
        <taxon>Neoptera</taxon>
        <taxon>Endopterygota</taxon>
        <taxon>Coleoptera</taxon>
        <taxon>Polyphaga</taxon>
        <taxon>Cucujiformia</taxon>
        <taxon>Curculionidae</taxon>
        <taxon>Scolytinae</taxon>
        <taxon>Hypothenemus</taxon>
    </lineage>
</organism>
<dbReference type="AlphaFoldDB" id="A0ABD1E9T1"/>
<evidence type="ECO:0000313" key="2">
    <source>
        <dbReference type="Proteomes" id="UP001566132"/>
    </source>
</evidence>
<reference evidence="1 2" key="1">
    <citation type="submission" date="2024-05" db="EMBL/GenBank/DDBJ databases">
        <title>Genetic variation in Jamaican populations of the coffee berry borer (Hypothenemus hampei).</title>
        <authorList>
            <person name="Errbii M."/>
            <person name="Myrie A."/>
        </authorList>
    </citation>
    <scope>NUCLEOTIDE SEQUENCE [LARGE SCALE GENOMIC DNA]</scope>
    <source>
        <strain evidence="1">JA-Hopewell-2020-01-JO</strain>
        <tissue evidence="1">Whole body</tissue>
    </source>
</reference>
<name>A0ABD1E9T1_HYPHA</name>
<sequence length="162" mass="17593">MVPIIVNKPGAPSSLVNLKQVTTFTGNNLRMTIRENNCTLLLTGNNCLLTVVKNYGLVKVVGNNCKVFVKEPSLGTVEYLGNNGVVEMAGINADYQNVTYLGCNGTVTIGTKEEGRNKKSKLGGSSSPKPNSVFTVKNHKIKCYKTKDIVDISTLLPFTFYN</sequence>
<accession>A0ABD1E9T1</accession>
<comment type="caution">
    <text evidence="1">The sequence shown here is derived from an EMBL/GenBank/DDBJ whole genome shotgun (WGS) entry which is preliminary data.</text>
</comment>
<gene>
    <name evidence="1" type="ORF">ABEB36_012022</name>
</gene>
<keyword evidence="2" id="KW-1185">Reference proteome</keyword>
<evidence type="ECO:0008006" key="3">
    <source>
        <dbReference type="Google" id="ProtNLM"/>
    </source>
</evidence>
<proteinExistence type="predicted"/>
<dbReference type="EMBL" id="JBDJPC010000009">
    <property type="protein sequence ID" value="KAL1491421.1"/>
    <property type="molecule type" value="Genomic_DNA"/>
</dbReference>